<reference evidence="3" key="1">
    <citation type="journal article" date="2014" name="Int. J. Syst. Evol. Microbiol.">
        <title>Complete genome sequence of Corynebacterium casei LMG S-19264T (=DSM 44701T), isolated from a smear-ripened cheese.</title>
        <authorList>
            <consortium name="US DOE Joint Genome Institute (JGI-PGF)"/>
            <person name="Walter F."/>
            <person name="Albersmeier A."/>
            <person name="Kalinowski J."/>
            <person name="Ruckert C."/>
        </authorList>
    </citation>
    <scope>NUCLEOTIDE SEQUENCE</scope>
    <source>
        <strain evidence="3">CGMCC 4.7278</strain>
    </source>
</reference>
<keyword evidence="2" id="KW-0812">Transmembrane</keyword>
<feature type="transmembrane region" description="Helical" evidence="2">
    <location>
        <begin position="47"/>
        <end position="69"/>
    </location>
</feature>
<dbReference type="Gene3D" id="3.40.190.10">
    <property type="entry name" value="Periplasmic binding protein-like II"/>
    <property type="match status" value="2"/>
</dbReference>
<dbReference type="PROSITE" id="PS51318">
    <property type="entry name" value="TAT"/>
    <property type="match status" value="1"/>
</dbReference>
<dbReference type="EMBL" id="BMMW01000001">
    <property type="protein sequence ID" value="GGK34086.1"/>
    <property type="molecule type" value="Genomic_DNA"/>
</dbReference>
<keyword evidence="2" id="KW-0472">Membrane</keyword>
<dbReference type="Proteomes" id="UP000612956">
    <property type="component" value="Unassembled WGS sequence"/>
</dbReference>
<dbReference type="AlphaFoldDB" id="A0A917Q860"/>
<evidence type="ECO:0000256" key="2">
    <source>
        <dbReference type="SAM" id="Phobius"/>
    </source>
</evidence>
<keyword evidence="4" id="KW-1185">Reference proteome</keyword>
<dbReference type="InterPro" id="IPR006311">
    <property type="entry name" value="TAT_signal"/>
</dbReference>
<dbReference type="SUPFAM" id="SSF53850">
    <property type="entry name" value="Periplasmic binding protein-like II"/>
    <property type="match status" value="1"/>
</dbReference>
<dbReference type="PANTHER" id="PTHR30024:SF21">
    <property type="entry name" value="ABC TRANSPORTER SUBSTRATE-BINDING PROTEIN"/>
    <property type="match status" value="1"/>
</dbReference>
<feature type="region of interest" description="Disordered" evidence="1">
    <location>
        <begin position="1"/>
        <end position="36"/>
    </location>
</feature>
<comment type="caution">
    <text evidence="3">The sequence shown here is derived from an EMBL/GenBank/DDBJ whole genome shotgun (WGS) entry which is preliminary data.</text>
</comment>
<keyword evidence="2" id="KW-1133">Transmembrane helix</keyword>
<evidence type="ECO:0000313" key="4">
    <source>
        <dbReference type="Proteomes" id="UP000612956"/>
    </source>
</evidence>
<gene>
    <name evidence="3" type="ORF">GCM10011591_02230</name>
</gene>
<reference evidence="3" key="2">
    <citation type="submission" date="2020-09" db="EMBL/GenBank/DDBJ databases">
        <authorList>
            <person name="Sun Q."/>
            <person name="Zhou Y."/>
        </authorList>
    </citation>
    <scope>NUCLEOTIDE SEQUENCE</scope>
    <source>
        <strain evidence="3">CGMCC 4.7278</strain>
    </source>
</reference>
<proteinExistence type="predicted"/>
<dbReference type="Pfam" id="PF13379">
    <property type="entry name" value="NMT1_2"/>
    <property type="match status" value="1"/>
</dbReference>
<organism evidence="3 4">
    <name type="scientific">Nocardia camponoti</name>
    <dbReference type="NCBI Taxonomy" id="1616106"/>
    <lineage>
        <taxon>Bacteria</taxon>
        <taxon>Bacillati</taxon>
        <taxon>Actinomycetota</taxon>
        <taxon>Actinomycetes</taxon>
        <taxon>Mycobacteriales</taxon>
        <taxon>Nocardiaceae</taxon>
        <taxon>Nocardia</taxon>
    </lineage>
</organism>
<protein>
    <submittedName>
        <fullName evidence="3">ABC transporter substrate-binding protein</fullName>
    </submittedName>
</protein>
<dbReference type="RefSeq" id="WP_188826824.1">
    <property type="nucleotide sequence ID" value="NZ_BMMW01000001.1"/>
</dbReference>
<accession>A0A917Q860</accession>
<evidence type="ECO:0000256" key="1">
    <source>
        <dbReference type="SAM" id="MobiDB-lite"/>
    </source>
</evidence>
<evidence type="ECO:0000313" key="3">
    <source>
        <dbReference type="EMBL" id="GGK34086.1"/>
    </source>
</evidence>
<sequence>MSETPSGDSGKGELDASDSNPAVVPSDDEDLSAPAELPSSGLSRRGLFIGAGAAAAVVAGGGLGAWLTLRRTPGSGAVNRALKIGHGGGICEAPLYAALHQGIFEKHGLNVEIIKTAGGEIKDAVGAGKLDAAPGIFFSWLKPIEQGIDAKLAAGLHEGCLRIVVPPDSPIKNVSELRGQPVGVGAIGDSAMSFFSLDLLDAGLNPTKDVNWRVFDADQLPDALARGEIVAIAASDPVALLPTLKGKARELTNNSQGINKQHYCCATAISGKLLRDDPDVARSLVTAWAEGSRWVGANTSAAAKIQVDNKYVAAELPTVDAILKTYGYNPSASRLKAEITPGIAKFAKTGYLDAKTDPEALANKVYVDLGLKW</sequence>
<dbReference type="PANTHER" id="PTHR30024">
    <property type="entry name" value="ALIPHATIC SULFONATES-BINDING PROTEIN-RELATED"/>
    <property type="match status" value="1"/>
</dbReference>
<name>A0A917Q860_9NOCA</name>